<evidence type="ECO:0000259" key="2">
    <source>
        <dbReference type="Pfam" id="PF08237"/>
    </source>
</evidence>
<reference evidence="3 4" key="1">
    <citation type="submission" date="2016-01" db="EMBL/GenBank/DDBJ databases">
        <title>Mycobacterium immunogenum strain CD11_6 genome sequencing and assembly.</title>
        <authorList>
            <person name="Kaur G."/>
            <person name="Nair G.R."/>
            <person name="Mayilraj S."/>
        </authorList>
    </citation>
    <scope>NUCLEOTIDE SEQUENCE [LARGE SCALE GENOMIC DNA]</scope>
    <source>
        <strain evidence="3 4">CD11-6</strain>
    </source>
</reference>
<dbReference type="Gene3D" id="3.40.50.1820">
    <property type="entry name" value="alpha/beta hydrolase"/>
    <property type="match status" value="1"/>
</dbReference>
<keyword evidence="1" id="KW-0378">Hydrolase</keyword>
<gene>
    <name evidence="3" type="ORF">AWB85_25295</name>
</gene>
<evidence type="ECO:0000313" key="4">
    <source>
        <dbReference type="Proteomes" id="UP000186919"/>
    </source>
</evidence>
<dbReference type="InterPro" id="IPR013228">
    <property type="entry name" value="PE-PPE_C"/>
</dbReference>
<dbReference type="AlphaFoldDB" id="A0A179V955"/>
<name>A0A179V955_9MYCO</name>
<dbReference type="EMBL" id="LQYE01000019">
    <property type="protein sequence ID" value="OAT68419.1"/>
    <property type="molecule type" value="Genomic_DNA"/>
</dbReference>
<comment type="caution">
    <text evidence="3">The sequence shown here is derived from an EMBL/GenBank/DDBJ whole genome shotgun (WGS) entry which is preliminary data.</text>
</comment>
<dbReference type="RefSeq" id="WP_064630528.1">
    <property type="nucleotide sequence ID" value="NZ_LQYE01000019.1"/>
</dbReference>
<dbReference type="InterPro" id="IPR041855">
    <property type="entry name" value="Lysin_B_C_ter"/>
</dbReference>
<feature type="domain" description="PE-PPE" evidence="2">
    <location>
        <begin position="42"/>
        <end position="131"/>
    </location>
</feature>
<proteinExistence type="predicted"/>
<sequence>MTGNEGSGRIWAYTVSGTWAAWNEGFPADVARALDPNAFRWQPVAYPASFGPVPPASSPTLPSYAESVHEGVAELIRLINLNAGPFVLIGYSQGAEVTSRVLLEIQHGQLAHRQQDLLGGVTFGNPCRQSGHTWPGDTLSGHGIAALRIANTPSQWNDYAHGGDLYACVPDGQAGDNCTAVYQAVTQLQIHDPVQLIEEMLTAFSGKGGLGEQLWELLTNPFNLTSVFEAIVIATRFATTQPPTLDHINYDADDVMDGSGRSSLRHAIDHLNALGRQAVAA</sequence>
<protein>
    <recommendedName>
        <fullName evidence="2">PE-PPE domain-containing protein</fullName>
    </recommendedName>
</protein>
<dbReference type="InterPro" id="IPR029058">
    <property type="entry name" value="AB_hydrolase_fold"/>
</dbReference>
<dbReference type="SMART" id="SM01110">
    <property type="entry name" value="Cutinase"/>
    <property type="match status" value="1"/>
</dbReference>
<evidence type="ECO:0000256" key="1">
    <source>
        <dbReference type="ARBA" id="ARBA00022801"/>
    </source>
</evidence>
<dbReference type="InterPro" id="IPR000675">
    <property type="entry name" value="Cutinase/axe"/>
</dbReference>
<dbReference type="Pfam" id="PF08237">
    <property type="entry name" value="PE-PPE"/>
    <property type="match status" value="1"/>
</dbReference>
<dbReference type="GO" id="GO:0016787">
    <property type="term" value="F:hydrolase activity"/>
    <property type="evidence" value="ECO:0007669"/>
    <property type="project" value="UniProtKB-KW"/>
</dbReference>
<dbReference type="Gene3D" id="1.10.10.1120">
    <property type="entry name" value="Lysin B, C-terminal linker domain"/>
    <property type="match status" value="1"/>
</dbReference>
<organism evidence="3 4">
    <name type="scientific">Mycobacteroides immunogenum</name>
    <dbReference type="NCBI Taxonomy" id="83262"/>
    <lineage>
        <taxon>Bacteria</taxon>
        <taxon>Bacillati</taxon>
        <taxon>Actinomycetota</taxon>
        <taxon>Actinomycetes</taxon>
        <taxon>Mycobacteriales</taxon>
        <taxon>Mycobacteriaceae</taxon>
        <taxon>Mycobacteroides</taxon>
    </lineage>
</organism>
<dbReference type="SUPFAM" id="SSF53474">
    <property type="entry name" value="alpha/beta-Hydrolases"/>
    <property type="match status" value="1"/>
</dbReference>
<dbReference type="Proteomes" id="UP000186919">
    <property type="component" value="Unassembled WGS sequence"/>
</dbReference>
<evidence type="ECO:0000313" key="3">
    <source>
        <dbReference type="EMBL" id="OAT68419.1"/>
    </source>
</evidence>
<accession>A0A179V955</accession>